<dbReference type="AlphaFoldDB" id="A0A380U3Q3"/>
<dbReference type="Pfam" id="PF14384">
    <property type="entry name" value="BrnA_antitoxin"/>
    <property type="match status" value="1"/>
</dbReference>
<accession>A0A380U3Q3</accession>
<proteinExistence type="predicted"/>
<keyword evidence="2" id="KW-1185">Reference proteome</keyword>
<name>A0A380U3Q3_9PAST</name>
<dbReference type="Proteomes" id="UP000254649">
    <property type="component" value="Unassembled WGS sequence"/>
</dbReference>
<organism evidence="1 2">
    <name type="scientific">[Actinobacillus] rossii</name>
    <dbReference type="NCBI Taxonomy" id="123820"/>
    <lineage>
        <taxon>Bacteria</taxon>
        <taxon>Pseudomonadati</taxon>
        <taxon>Pseudomonadota</taxon>
        <taxon>Gammaproteobacteria</taxon>
        <taxon>Pasteurellales</taxon>
        <taxon>Pasteurellaceae</taxon>
    </lineage>
</organism>
<sequence length="106" mass="12582">MKIKTLEEQLADPYYDDADQFIDDESPEWTDEDFKRALTFDEMPPELQELVLWSRERKRGRPPVENKKMSVTIRYSSKVINAFKATGKGWQSRMNQVLEDYVDKSM</sequence>
<dbReference type="EMBL" id="UFRQ01000003">
    <property type="protein sequence ID" value="SUT95081.1"/>
    <property type="molecule type" value="Genomic_DNA"/>
</dbReference>
<protein>
    <submittedName>
        <fullName evidence="1">Uncharacterized protein conserved in bacteria</fullName>
    </submittedName>
</protein>
<dbReference type="InterPro" id="IPR025528">
    <property type="entry name" value="BrnA_antitoxin"/>
</dbReference>
<reference evidence="1 2" key="1">
    <citation type="submission" date="2018-06" db="EMBL/GenBank/DDBJ databases">
        <authorList>
            <consortium name="Pathogen Informatics"/>
            <person name="Doyle S."/>
        </authorList>
    </citation>
    <scope>NUCLEOTIDE SEQUENCE [LARGE SCALE GENOMIC DNA]</scope>
    <source>
        <strain evidence="1 2">NCTC10801</strain>
    </source>
</reference>
<evidence type="ECO:0000313" key="1">
    <source>
        <dbReference type="EMBL" id="SUT95081.1"/>
    </source>
</evidence>
<gene>
    <name evidence="1" type="ORF">NCTC10801_02383</name>
</gene>
<dbReference type="OrthoDB" id="9796641at2"/>
<evidence type="ECO:0000313" key="2">
    <source>
        <dbReference type="Proteomes" id="UP000254649"/>
    </source>
</evidence>